<evidence type="ECO:0000313" key="2">
    <source>
        <dbReference type="EMBL" id="PHJ96223.1"/>
    </source>
</evidence>
<reference evidence="2 3" key="1">
    <citation type="submission" date="2015-02" db="EMBL/GenBank/DDBJ databases">
        <title>Nostoc linckia genome annotation.</title>
        <authorList>
            <person name="Zhou Z."/>
        </authorList>
    </citation>
    <scope>NUCLEOTIDE SEQUENCE [LARGE SCALE GENOMIC DNA]</scope>
    <source>
        <strain evidence="3">z8</strain>
    </source>
</reference>
<name>A0A9Q6EI45_NOSLI</name>
<feature type="chain" id="PRO_5040217294" evidence="1">
    <location>
        <begin position="30"/>
        <end position="208"/>
    </location>
</feature>
<gene>
    <name evidence="2" type="ORF">VF08_30530</name>
</gene>
<proteinExistence type="predicted"/>
<evidence type="ECO:0000313" key="3">
    <source>
        <dbReference type="Proteomes" id="UP000222310"/>
    </source>
</evidence>
<dbReference type="Proteomes" id="UP000222310">
    <property type="component" value="Unassembled WGS sequence"/>
</dbReference>
<comment type="caution">
    <text evidence="2">The sequence shown here is derived from an EMBL/GenBank/DDBJ whole genome shotgun (WGS) entry which is preliminary data.</text>
</comment>
<dbReference type="RefSeq" id="WP_099069164.1">
    <property type="nucleotide sequence ID" value="NZ_LAHD01000130.1"/>
</dbReference>
<feature type="signal peptide" evidence="1">
    <location>
        <begin position="1"/>
        <end position="29"/>
    </location>
</feature>
<protein>
    <submittedName>
        <fullName evidence="2">Uncharacterized protein</fullName>
    </submittedName>
</protein>
<dbReference type="InterPro" id="IPR025478">
    <property type="entry name" value="COP23"/>
</dbReference>
<dbReference type="AlphaFoldDB" id="A0A9Q6EI45"/>
<dbReference type="Pfam" id="PF14218">
    <property type="entry name" value="COP23"/>
    <property type="match status" value="1"/>
</dbReference>
<organism evidence="2 3">
    <name type="scientific">Nostoc linckia z8</name>
    <dbReference type="NCBI Taxonomy" id="1628746"/>
    <lineage>
        <taxon>Bacteria</taxon>
        <taxon>Bacillati</taxon>
        <taxon>Cyanobacteriota</taxon>
        <taxon>Cyanophyceae</taxon>
        <taxon>Nostocales</taxon>
        <taxon>Nostocaceae</taxon>
        <taxon>Nostoc</taxon>
    </lineage>
</organism>
<accession>A0A9Q6EI45</accession>
<dbReference type="GeneID" id="57097548"/>
<keyword evidence="1" id="KW-0732">Signal</keyword>
<dbReference type="EMBL" id="LAHD01000130">
    <property type="protein sequence ID" value="PHJ96223.1"/>
    <property type="molecule type" value="Genomic_DNA"/>
</dbReference>
<evidence type="ECO:0000256" key="1">
    <source>
        <dbReference type="SAM" id="SignalP"/>
    </source>
</evidence>
<sequence length="208" mass="23042">MRLKFITRKITAIAVAFGSLAIVTQTSTAQSIPGYYYCGTSGKDPATIYQSGTSELVFILWVSNYFSKVATPQERCQKVSQKFEQNRQDNNLNFIVPGTSGSDAAQAGLPVLCASRVQTSKPITCPDRQILYTLKSRKDAQPAIEQIAAQTEERTTRELLESGGLTKMREGFLIIDVFKMNQNLRPKEPSTYDGGCIRGRNGLCRRSN</sequence>